<gene>
    <name evidence="3" type="ORF">TASK_LOCUS5330</name>
</gene>
<proteinExistence type="predicted"/>
<dbReference type="Proteomes" id="UP000282613">
    <property type="component" value="Unassembled WGS sequence"/>
</dbReference>
<dbReference type="STRING" id="60517.A0A0R3W5D9"/>
<feature type="signal peptide" evidence="2">
    <location>
        <begin position="1"/>
        <end position="16"/>
    </location>
</feature>
<dbReference type="Gene3D" id="3.40.33.10">
    <property type="entry name" value="CAP"/>
    <property type="match status" value="1"/>
</dbReference>
<sequence length="316" mass="35510">MAFLTLFFAFLTYAYANNVTTVEALVPLMAIHASIRDNFTILGKKLTPLKCCKDLERLAEQWVNTCTQSRPTNPRFFSLGSNVMAAPVHKRRDIMPRERRNYNPATGEYTAAPCEHLRQIVQPNDTHFDCAVRGYVLWPPIKLSVCLYGSEGHGVPIQHEVAASNTTTTTASTTMVRSATVMVMSGNRTEPPSLESTISFVAERTVKYLMDHFVEGKEEDEEDEEEEDEEEDEEIEEKVFDSITSLESTISTVKSIGSLASPLLDIDKMEEADEEEEEEEEEEDDDDDDETKEASKSTQLSPLFPSFAVIVIALLF</sequence>
<feature type="compositionally biased region" description="Acidic residues" evidence="1">
    <location>
        <begin position="268"/>
        <end position="291"/>
    </location>
</feature>
<feature type="region of interest" description="Disordered" evidence="1">
    <location>
        <begin position="214"/>
        <end position="237"/>
    </location>
</feature>
<dbReference type="InterPro" id="IPR035940">
    <property type="entry name" value="CAP_sf"/>
</dbReference>
<organism evidence="5">
    <name type="scientific">Taenia asiatica</name>
    <name type="common">Asian tapeworm</name>
    <dbReference type="NCBI Taxonomy" id="60517"/>
    <lineage>
        <taxon>Eukaryota</taxon>
        <taxon>Metazoa</taxon>
        <taxon>Spiralia</taxon>
        <taxon>Lophotrochozoa</taxon>
        <taxon>Platyhelminthes</taxon>
        <taxon>Cestoda</taxon>
        <taxon>Eucestoda</taxon>
        <taxon>Cyclophyllidea</taxon>
        <taxon>Taeniidae</taxon>
        <taxon>Taenia</taxon>
    </lineage>
</organism>
<evidence type="ECO:0000313" key="3">
    <source>
        <dbReference type="EMBL" id="VDK34890.1"/>
    </source>
</evidence>
<evidence type="ECO:0000313" key="4">
    <source>
        <dbReference type="Proteomes" id="UP000282613"/>
    </source>
</evidence>
<keyword evidence="4" id="KW-1185">Reference proteome</keyword>
<feature type="compositionally biased region" description="Acidic residues" evidence="1">
    <location>
        <begin position="217"/>
        <end position="236"/>
    </location>
</feature>
<protein>
    <submittedName>
        <fullName evidence="5">SCP domain-containing protein</fullName>
    </submittedName>
</protein>
<evidence type="ECO:0000256" key="1">
    <source>
        <dbReference type="SAM" id="MobiDB-lite"/>
    </source>
</evidence>
<dbReference type="SUPFAM" id="SSF55797">
    <property type="entry name" value="PR-1-like"/>
    <property type="match status" value="1"/>
</dbReference>
<feature type="region of interest" description="Disordered" evidence="1">
    <location>
        <begin position="261"/>
        <end position="299"/>
    </location>
</feature>
<feature type="chain" id="PRO_5043132641" evidence="2">
    <location>
        <begin position="17"/>
        <end position="316"/>
    </location>
</feature>
<keyword evidence="2" id="KW-0732">Signal</keyword>
<evidence type="ECO:0000313" key="5">
    <source>
        <dbReference type="WBParaSite" id="TASK_0000532901-mRNA-1"/>
    </source>
</evidence>
<dbReference type="WBParaSite" id="TASK_0000532901-mRNA-1">
    <property type="protein sequence ID" value="TASK_0000532901-mRNA-1"/>
    <property type="gene ID" value="TASK_0000532901"/>
</dbReference>
<reference evidence="3 4" key="2">
    <citation type="submission" date="2018-11" db="EMBL/GenBank/DDBJ databases">
        <authorList>
            <consortium name="Pathogen Informatics"/>
        </authorList>
    </citation>
    <scope>NUCLEOTIDE SEQUENCE [LARGE SCALE GENOMIC DNA]</scope>
</reference>
<accession>A0A0R3W5D9</accession>
<evidence type="ECO:0000256" key="2">
    <source>
        <dbReference type="SAM" id="SignalP"/>
    </source>
</evidence>
<dbReference type="EMBL" id="UYRS01018407">
    <property type="protein sequence ID" value="VDK34890.1"/>
    <property type="molecule type" value="Genomic_DNA"/>
</dbReference>
<reference evidence="5" key="1">
    <citation type="submission" date="2017-02" db="UniProtKB">
        <authorList>
            <consortium name="WormBaseParasite"/>
        </authorList>
    </citation>
    <scope>IDENTIFICATION</scope>
</reference>
<dbReference type="AlphaFoldDB" id="A0A0R3W5D9"/>
<name>A0A0R3W5D9_TAEAS</name>